<sequence>MAESPLRVQFPAEAAIQARTHHDFHIPFLPRSAHLRHLIAIGLAGTASFGLLATVLYPLLAHHTIEQAVPVRTAELARPQPAMHKSNRLAAKQRFDGARFAQVAEKLSSGETRIFTYHRTTLVFKSDQSGTARTNAEAINVAYGDERADNMLFSPPSLSDIRNGIYPQTAHYDAVRRSRFPTRGVPLNVSVSRATTGEQGREFHRLVSMPKDKQELQDILASAGLGSDAGDELQRALETDTVSPGDSLELLLEKTGPNARPKLIMARLSGDKTPERVVARDDANGFVPMANDRLFSTLYSESQADAPSSSEVAAVDLRNVDGNDEAAVSAKLEKSGLSKEYALQLIKLAKAKGVSLTSLEDAPDSVDLLFRKSDDGRNELMFIEFHADGDTHRFYLHKDGSDGSSEFYDESGHSIAKSLVHRPVPNGTLGDGFAWRVHPILGVKKFHNGVDFRAPMGSPIQAAGDGVVEKISWETGYGKYVRIRHDGGYETTYAHISATPQSLRVGQRVTQGQVIAYVGSTGYSTGPHLYYELRVNGRYENPLTAQLPAGTNLTGKSLDSLRSQVSHVENIMSYLDVPPARGNQPGPFASFNQGSNSIPSLGPSFGPNHFGAPSP</sequence>
<keyword evidence="5" id="KW-0862">Zinc</keyword>
<dbReference type="InterPro" id="IPR016047">
    <property type="entry name" value="M23ase_b-sheet_dom"/>
</dbReference>
<dbReference type="Pfam" id="PF01551">
    <property type="entry name" value="Peptidase_M23"/>
    <property type="match status" value="1"/>
</dbReference>
<evidence type="ECO:0000256" key="2">
    <source>
        <dbReference type="ARBA" id="ARBA00022670"/>
    </source>
</evidence>
<evidence type="ECO:0000256" key="1">
    <source>
        <dbReference type="ARBA" id="ARBA00001947"/>
    </source>
</evidence>
<evidence type="ECO:0000256" key="5">
    <source>
        <dbReference type="ARBA" id="ARBA00022833"/>
    </source>
</evidence>
<dbReference type="PANTHER" id="PTHR21666:SF288">
    <property type="entry name" value="CELL DIVISION PROTEIN YTFB"/>
    <property type="match status" value="1"/>
</dbReference>
<dbReference type="CDD" id="cd12797">
    <property type="entry name" value="M23_peptidase"/>
    <property type="match status" value="1"/>
</dbReference>
<organism evidence="10 11">
    <name type="scientific">Rhizobium tropici</name>
    <dbReference type="NCBI Taxonomy" id="398"/>
    <lineage>
        <taxon>Bacteria</taxon>
        <taxon>Pseudomonadati</taxon>
        <taxon>Pseudomonadota</taxon>
        <taxon>Alphaproteobacteria</taxon>
        <taxon>Hyphomicrobiales</taxon>
        <taxon>Rhizobiaceae</taxon>
        <taxon>Rhizobium/Agrobacterium group</taxon>
        <taxon>Rhizobium</taxon>
    </lineage>
</organism>
<dbReference type="GO" id="GO:0006508">
    <property type="term" value="P:proteolysis"/>
    <property type="evidence" value="ECO:0007669"/>
    <property type="project" value="UniProtKB-KW"/>
</dbReference>
<keyword evidence="8" id="KW-1133">Transmembrane helix</keyword>
<proteinExistence type="predicted"/>
<feature type="transmembrane region" description="Helical" evidence="8">
    <location>
        <begin position="38"/>
        <end position="60"/>
    </location>
</feature>
<gene>
    <name evidence="10" type="ORF">DQ393_09600</name>
</gene>
<evidence type="ECO:0000256" key="8">
    <source>
        <dbReference type="SAM" id="Phobius"/>
    </source>
</evidence>
<accession>A0A329YHX3</accession>
<dbReference type="GO" id="GO:0046872">
    <property type="term" value="F:metal ion binding"/>
    <property type="evidence" value="ECO:0007669"/>
    <property type="project" value="UniProtKB-KW"/>
</dbReference>
<keyword evidence="8" id="KW-0812">Transmembrane</keyword>
<dbReference type="Gene3D" id="3.10.450.350">
    <property type="match status" value="1"/>
</dbReference>
<evidence type="ECO:0000256" key="3">
    <source>
        <dbReference type="ARBA" id="ARBA00022723"/>
    </source>
</evidence>
<keyword evidence="4" id="KW-0378">Hydrolase</keyword>
<name>A0A329YHX3_RHITR</name>
<dbReference type="GO" id="GO:0004222">
    <property type="term" value="F:metalloendopeptidase activity"/>
    <property type="evidence" value="ECO:0007669"/>
    <property type="project" value="TreeGrafter"/>
</dbReference>
<dbReference type="InterPro" id="IPR050570">
    <property type="entry name" value="Cell_wall_metabolism_enzyme"/>
</dbReference>
<keyword evidence="3" id="KW-0479">Metal-binding</keyword>
<evidence type="ECO:0000259" key="9">
    <source>
        <dbReference type="Pfam" id="PF01551"/>
    </source>
</evidence>
<dbReference type="PANTHER" id="PTHR21666">
    <property type="entry name" value="PEPTIDASE-RELATED"/>
    <property type="match status" value="1"/>
</dbReference>
<feature type="region of interest" description="Disordered" evidence="7">
    <location>
        <begin position="584"/>
        <end position="615"/>
    </location>
</feature>
<dbReference type="InterPro" id="IPR011055">
    <property type="entry name" value="Dup_hybrid_motif"/>
</dbReference>
<keyword evidence="2" id="KW-0645">Protease</keyword>
<feature type="domain" description="M23ase beta-sheet core" evidence="9">
    <location>
        <begin position="445"/>
        <end position="542"/>
    </location>
</feature>
<comment type="caution">
    <text evidence="10">The sequence shown here is derived from an EMBL/GenBank/DDBJ whole genome shotgun (WGS) entry which is preliminary data.</text>
</comment>
<dbReference type="RefSeq" id="WP_112341508.1">
    <property type="nucleotide sequence ID" value="NZ_QMKK01000025.1"/>
</dbReference>
<evidence type="ECO:0000313" key="10">
    <source>
        <dbReference type="EMBL" id="RAX41844.1"/>
    </source>
</evidence>
<keyword evidence="8" id="KW-0472">Membrane</keyword>
<dbReference type="OrthoDB" id="9805070at2"/>
<dbReference type="EMBL" id="QMKK01000025">
    <property type="protein sequence ID" value="RAX41844.1"/>
    <property type="molecule type" value="Genomic_DNA"/>
</dbReference>
<dbReference type="AlphaFoldDB" id="A0A329YHX3"/>
<comment type="cofactor">
    <cofactor evidence="1">
        <name>Zn(2+)</name>
        <dbReference type="ChEBI" id="CHEBI:29105"/>
    </cofactor>
</comment>
<evidence type="ECO:0000256" key="6">
    <source>
        <dbReference type="ARBA" id="ARBA00023049"/>
    </source>
</evidence>
<dbReference type="SUPFAM" id="SSF51261">
    <property type="entry name" value="Duplicated hybrid motif"/>
    <property type="match status" value="1"/>
</dbReference>
<evidence type="ECO:0000256" key="4">
    <source>
        <dbReference type="ARBA" id="ARBA00022801"/>
    </source>
</evidence>
<dbReference type="Gene3D" id="2.70.70.10">
    <property type="entry name" value="Glucose Permease (Domain IIA)"/>
    <property type="match status" value="1"/>
</dbReference>
<dbReference type="Proteomes" id="UP000251205">
    <property type="component" value="Unassembled WGS sequence"/>
</dbReference>
<evidence type="ECO:0000256" key="7">
    <source>
        <dbReference type="SAM" id="MobiDB-lite"/>
    </source>
</evidence>
<feature type="compositionally biased region" description="Polar residues" evidence="7">
    <location>
        <begin position="590"/>
        <end position="599"/>
    </location>
</feature>
<evidence type="ECO:0000313" key="11">
    <source>
        <dbReference type="Proteomes" id="UP000251205"/>
    </source>
</evidence>
<reference evidence="10 11" key="1">
    <citation type="submission" date="2018-06" db="EMBL/GenBank/DDBJ databases">
        <title>Whole Genome Sequence of an efficient microsymbiont, Rhizobium tropici.</title>
        <authorList>
            <person name="Srinivasan R."/>
            <person name="Singh H.V."/>
            <person name="Srivastava R."/>
            <person name="Kumari B."/>
            <person name="Radhakrishna A."/>
        </authorList>
    </citation>
    <scope>NUCLEOTIDE SEQUENCE [LARGE SCALE GENOMIC DNA]</scope>
    <source>
        <strain evidence="10 11">IGFRI Rhizo-19</strain>
    </source>
</reference>
<keyword evidence="6" id="KW-0482">Metalloprotease</keyword>
<protein>
    <submittedName>
        <fullName evidence="10">M23 family peptidase</fullName>
    </submittedName>
</protein>